<evidence type="ECO:0000256" key="1">
    <source>
        <dbReference type="SAM" id="MobiDB-lite"/>
    </source>
</evidence>
<gene>
    <name evidence="3" type="ORF">SAMN02745110_02203</name>
</gene>
<sequence length="243" mass="26753">MKNLKKYVSVTLSIIACLSLCSCGKAGTDSRLGQGNQVENVVNEKMKEEDKAKTENADGTTATTVVATTEEATVPPMAVVTTEQSSETTEQSTATTETASGDKKNGMCDIPEFTVKPEDVDYDNVDIDITQMDSSMVYATVYHMVYNPKEYVGKTVKINGKYSVAYSNDPGNDNTYHYCIVNDAQGCCSQGIEFVCNDGHDVYPDDFPANEEMIEVTGVFEMYREGDYTYIRLNYAHMNPDPA</sequence>
<feature type="signal peptide" evidence="2">
    <location>
        <begin position="1"/>
        <end position="26"/>
    </location>
</feature>
<dbReference type="OrthoDB" id="359707at2"/>
<feature type="chain" id="PRO_5010575723" description="Lipoprotein" evidence="2">
    <location>
        <begin position="27"/>
        <end position="243"/>
    </location>
</feature>
<protein>
    <recommendedName>
        <fullName evidence="5">Lipoprotein</fullName>
    </recommendedName>
</protein>
<evidence type="ECO:0000313" key="4">
    <source>
        <dbReference type="Proteomes" id="UP000189857"/>
    </source>
</evidence>
<keyword evidence="4" id="KW-1185">Reference proteome</keyword>
<dbReference type="AlphaFoldDB" id="A0A1T4PZI2"/>
<dbReference type="Proteomes" id="UP000189857">
    <property type="component" value="Unassembled WGS sequence"/>
</dbReference>
<dbReference type="EMBL" id="FUXA01000015">
    <property type="protein sequence ID" value="SJZ96923.1"/>
    <property type="molecule type" value="Genomic_DNA"/>
</dbReference>
<organism evidence="3 4">
    <name type="scientific">Eubacterium ruminantium</name>
    <dbReference type="NCBI Taxonomy" id="42322"/>
    <lineage>
        <taxon>Bacteria</taxon>
        <taxon>Bacillati</taxon>
        <taxon>Bacillota</taxon>
        <taxon>Clostridia</taxon>
        <taxon>Eubacteriales</taxon>
        <taxon>Eubacteriaceae</taxon>
        <taxon>Eubacterium</taxon>
    </lineage>
</organism>
<feature type="region of interest" description="Disordered" evidence="1">
    <location>
        <begin position="80"/>
        <end position="104"/>
    </location>
</feature>
<evidence type="ECO:0000256" key="2">
    <source>
        <dbReference type="SAM" id="SignalP"/>
    </source>
</evidence>
<dbReference type="RefSeq" id="WP_078787996.1">
    <property type="nucleotide sequence ID" value="NZ_FMTO01000015.1"/>
</dbReference>
<keyword evidence="2" id="KW-0732">Signal</keyword>
<name>A0A1T4PZI2_9FIRM</name>
<accession>A0A1T4PZI2</accession>
<proteinExistence type="predicted"/>
<feature type="compositionally biased region" description="Low complexity" evidence="1">
    <location>
        <begin position="81"/>
        <end position="99"/>
    </location>
</feature>
<evidence type="ECO:0008006" key="5">
    <source>
        <dbReference type="Google" id="ProtNLM"/>
    </source>
</evidence>
<evidence type="ECO:0000313" key="3">
    <source>
        <dbReference type="EMBL" id="SJZ96923.1"/>
    </source>
</evidence>
<reference evidence="3 4" key="1">
    <citation type="submission" date="2017-02" db="EMBL/GenBank/DDBJ databases">
        <authorList>
            <person name="Peterson S.W."/>
        </authorList>
    </citation>
    <scope>NUCLEOTIDE SEQUENCE [LARGE SCALE GENOMIC DNA]</scope>
    <source>
        <strain evidence="3 4">ATCC 17233</strain>
    </source>
</reference>
<dbReference type="PROSITE" id="PS51257">
    <property type="entry name" value="PROKAR_LIPOPROTEIN"/>
    <property type="match status" value="1"/>
</dbReference>